<comment type="caution">
    <text evidence="1">The sequence shown here is derived from an EMBL/GenBank/DDBJ whole genome shotgun (WGS) entry which is preliminary data.</text>
</comment>
<accession>A0AAV7VSM9</accession>
<dbReference type="Proteomes" id="UP001066276">
    <property type="component" value="Chromosome 1_2"/>
</dbReference>
<dbReference type="EMBL" id="JANPWB010000002">
    <property type="protein sequence ID" value="KAJ1204710.1"/>
    <property type="molecule type" value="Genomic_DNA"/>
</dbReference>
<protein>
    <submittedName>
        <fullName evidence="1">Uncharacterized protein</fullName>
    </submittedName>
</protein>
<evidence type="ECO:0000313" key="2">
    <source>
        <dbReference type="Proteomes" id="UP001066276"/>
    </source>
</evidence>
<reference evidence="1" key="1">
    <citation type="journal article" date="2022" name="bioRxiv">
        <title>Sequencing and chromosome-scale assembly of the giantPleurodeles waltlgenome.</title>
        <authorList>
            <person name="Brown T."/>
            <person name="Elewa A."/>
            <person name="Iarovenko S."/>
            <person name="Subramanian E."/>
            <person name="Araus A.J."/>
            <person name="Petzold A."/>
            <person name="Susuki M."/>
            <person name="Suzuki K.-i.T."/>
            <person name="Hayashi T."/>
            <person name="Toyoda A."/>
            <person name="Oliveira C."/>
            <person name="Osipova E."/>
            <person name="Leigh N.D."/>
            <person name="Simon A."/>
            <person name="Yun M.H."/>
        </authorList>
    </citation>
    <scope>NUCLEOTIDE SEQUENCE</scope>
    <source>
        <strain evidence="1">20211129_DDA</strain>
        <tissue evidence="1">Liver</tissue>
    </source>
</reference>
<gene>
    <name evidence="1" type="ORF">NDU88_000149</name>
</gene>
<sequence length="64" mass="7106">GILQEIRSTRKDEHTCNKPLATMLKSTLREQKQKEQQPLSSLASASSILSEERILADSLQLAIA</sequence>
<feature type="non-terminal residue" evidence="1">
    <location>
        <position position="64"/>
    </location>
</feature>
<evidence type="ECO:0000313" key="1">
    <source>
        <dbReference type="EMBL" id="KAJ1204710.1"/>
    </source>
</evidence>
<feature type="non-terminal residue" evidence="1">
    <location>
        <position position="1"/>
    </location>
</feature>
<dbReference type="AlphaFoldDB" id="A0AAV7VSM9"/>
<organism evidence="1 2">
    <name type="scientific">Pleurodeles waltl</name>
    <name type="common">Iberian ribbed newt</name>
    <dbReference type="NCBI Taxonomy" id="8319"/>
    <lineage>
        <taxon>Eukaryota</taxon>
        <taxon>Metazoa</taxon>
        <taxon>Chordata</taxon>
        <taxon>Craniata</taxon>
        <taxon>Vertebrata</taxon>
        <taxon>Euteleostomi</taxon>
        <taxon>Amphibia</taxon>
        <taxon>Batrachia</taxon>
        <taxon>Caudata</taxon>
        <taxon>Salamandroidea</taxon>
        <taxon>Salamandridae</taxon>
        <taxon>Pleurodelinae</taxon>
        <taxon>Pleurodeles</taxon>
    </lineage>
</organism>
<keyword evidence="2" id="KW-1185">Reference proteome</keyword>
<name>A0AAV7VSM9_PLEWA</name>
<proteinExistence type="predicted"/>